<keyword evidence="6" id="KW-1185">Reference proteome</keyword>
<dbReference type="InterPro" id="IPR020596">
    <property type="entry name" value="rRNA_Ade_Mease_Trfase_CS"/>
</dbReference>
<evidence type="ECO:0000256" key="1">
    <source>
        <dbReference type="ARBA" id="ARBA00022603"/>
    </source>
</evidence>
<keyword evidence="3" id="KW-0949">S-adenosyl-L-methionine</keyword>
<dbReference type="GO" id="GO:0042054">
    <property type="term" value="F:histone methyltransferase activity"/>
    <property type="evidence" value="ECO:0007669"/>
    <property type="project" value="TreeGrafter"/>
</dbReference>
<dbReference type="Proteomes" id="UP000322244">
    <property type="component" value="Unassembled WGS sequence"/>
</dbReference>
<dbReference type="Pfam" id="PF06325">
    <property type="entry name" value="PrmA"/>
    <property type="match status" value="1"/>
</dbReference>
<sequence>MSDGEYWSASDFPYECLVDRRRTEMLRTAIESAVRPGDTVVDAGAGTGILSLIAARAGAKRVVAVEIDPLLAQSLERTVHLNNMNSVIEVVNTDVRFHDLPVADVVIAEMIDTALIDESLVQVTNAFVARGVIHSGTTVLPGQYKTQIQLVNADNDFYGFAVAAVRHEWPHFTDSDHWISPPVVAVSEWVDIWFGNFSEPIANEQVEFDFTVQFDGPTTVNGIRIGGSELFGAVGWTGAYPSLNSTKIIPIDSVTLQGRVRVVGGYLLGGGLGSVRVECQPTS</sequence>
<name>A0A5A7S6J9_9NOCA</name>
<comment type="caution">
    <text evidence="5">The sequence shown here is derived from an EMBL/GenBank/DDBJ whole genome shotgun (WGS) entry which is preliminary data.</text>
</comment>
<dbReference type="PROSITE" id="PS01131">
    <property type="entry name" value="RRNA_A_DIMETH"/>
    <property type="match status" value="1"/>
</dbReference>
<dbReference type="InterPro" id="IPR029063">
    <property type="entry name" value="SAM-dependent_MTases_sf"/>
</dbReference>
<dbReference type="InterPro" id="IPR025799">
    <property type="entry name" value="Arg_MeTrfase"/>
</dbReference>
<accession>A0A5A7S6J9</accession>
<gene>
    <name evidence="5" type="ORF">FOY51_22815</name>
</gene>
<dbReference type="OrthoDB" id="4772897at2"/>
<organism evidence="5 6">
    <name type="scientific">Antrihabitans cavernicola</name>
    <dbReference type="NCBI Taxonomy" id="2495913"/>
    <lineage>
        <taxon>Bacteria</taxon>
        <taxon>Bacillati</taxon>
        <taxon>Actinomycetota</taxon>
        <taxon>Actinomycetes</taxon>
        <taxon>Mycobacteriales</taxon>
        <taxon>Nocardiaceae</taxon>
        <taxon>Antrihabitans</taxon>
    </lineage>
</organism>
<dbReference type="InterPro" id="IPR020598">
    <property type="entry name" value="rRNA_Ade_methylase_Trfase_N"/>
</dbReference>
<keyword evidence="2 5" id="KW-0808">Transferase</keyword>
<evidence type="ECO:0000259" key="4">
    <source>
        <dbReference type="SMART" id="SM00650"/>
    </source>
</evidence>
<dbReference type="PANTHER" id="PTHR11006:SF4">
    <property type="entry name" value="PROTEIN ARGININE N-METHYLTRANSFERASE 7"/>
    <property type="match status" value="1"/>
</dbReference>
<keyword evidence="1 5" id="KW-0489">Methyltransferase</keyword>
<dbReference type="AlphaFoldDB" id="A0A5A7S6J9"/>
<reference evidence="5 6" key="1">
    <citation type="submission" date="2019-07" db="EMBL/GenBank/DDBJ databases">
        <title>Rhodococcus cavernicolus sp. nov., isolated from a cave.</title>
        <authorList>
            <person name="Lee S.D."/>
        </authorList>
    </citation>
    <scope>NUCLEOTIDE SEQUENCE [LARGE SCALE GENOMIC DNA]</scope>
    <source>
        <strain evidence="5 6">C1-24</strain>
    </source>
</reference>
<evidence type="ECO:0000313" key="5">
    <source>
        <dbReference type="EMBL" id="KAA0019479.1"/>
    </source>
</evidence>
<dbReference type="Gene3D" id="3.40.50.150">
    <property type="entry name" value="Vaccinia Virus protein VP39"/>
    <property type="match status" value="1"/>
</dbReference>
<dbReference type="GO" id="GO:0000179">
    <property type="term" value="F:rRNA (adenine-N6,N6-)-dimethyltransferase activity"/>
    <property type="evidence" value="ECO:0007669"/>
    <property type="project" value="InterPro"/>
</dbReference>
<evidence type="ECO:0000256" key="3">
    <source>
        <dbReference type="ARBA" id="ARBA00022691"/>
    </source>
</evidence>
<proteinExistence type="predicted"/>
<dbReference type="GO" id="GO:0016274">
    <property type="term" value="F:protein-arginine N-methyltransferase activity"/>
    <property type="evidence" value="ECO:0007669"/>
    <property type="project" value="InterPro"/>
</dbReference>
<dbReference type="CDD" id="cd02440">
    <property type="entry name" value="AdoMet_MTases"/>
    <property type="match status" value="1"/>
</dbReference>
<dbReference type="SMART" id="SM00650">
    <property type="entry name" value="rADc"/>
    <property type="match status" value="1"/>
</dbReference>
<dbReference type="SUPFAM" id="SSF53335">
    <property type="entry name" value="S-adenosyl-L-methionine-dependent methyltransferases"/>
    <property type="match status" value="1"/>
</dbReference>
<protein>
    <submittedName>
        <fullName evidence="5">Methyltransferase</fullName>
    </submittedName>
</protein>
<feature type="domain" description="Ribosomal RNA adenine methylase transferase N-terminal" evidence="4">
    <location>
        <begin position="25"/>
        <end position="144"/>
    </location>
</feature>
<dbReference type="EMBL" id="VLNY01000015">
    <property type="protein sequence ID" value="KAA0019479.1"/>
    <property type="molecule type" value="Genomic_DNA"/>
</dbReference>
<dbReference type="PANTHER" id="PTHR11006">
    <property type="entry name" value="PROTEIN ARGININE N-METHYLTRANSFERASE"/>
    <property type="match status" value="1"/>
</dbReference>
<evidence type="ECO:0000256" key="2">
    <source>
        <dbReference type="ARBA" id="ARBA00022679"/>
    </source>
</evidence>
<evidence type="ECO:0000313" key="6">
    <source>
        <dbReference type="Proteomes" id="UP000322244"/>
    </source>
</evidence>